<dbReference type="PANTHER" id="PTHR46268">
    <property type="entry name" value="STRESS RESPONSE PROTEIN NHAX"/>
    <property type="match status" value="1"/>
</dbReference>
<protein>
    <submittedName>
        <fullName evidence="3">Universal stress protein</fullName>
    </submittedName>
</protein>
<organism evidence="3 4">
    <name type="scientific">Flavobacterium cerinum</name>
    <dbReference type="NCBI Taxonomy" id="2502784"/>
    <lineage>
        <taxon>Bacteria</taxon>
        <taxon>Pseudomonadati</taxon>
        <taxon>Bacteroidota</taxon>
        <taxon>Flavobacteriia</taxon>
        <taxon>Flavobacteriales</taxon>
        <taxon>Flavobacteriaceae</taxon>
        <taxon>Flavobacterium</taxon>
    </lineage>
</organism>
<accession>A0ABY5IMI4</accession>
<dbReference type="InterPro" id="IPR006015">
    <property type="entry name" value="Universal_stress_UspA"/>
</dbReference>
<dbReference type="CDD" id="cd00293">
    <property type="entry name" value="USP-like"/>
    <property type="match status" value="1"/>
</dbReference>
<gene>
    <name evidence="3" type="ORF">NOX80_10470</name>
</gene>
<feature type="domain" description="UspA" evidence="2">
    <location>
        <begin position="1"/>
        <end position="136"/>
    </location>
</feature>
<reference evidence="3" key="1">
    <citation type="submission" date="2022-07" db="EMBL/GenBank/DDBJ databases">
        <title>Isolation, identification, and degradation of a PFOSA degrading strain from sewage treatment plant.</title>
        <authorList>
            <person name="Zhang L."/>
            <person name="Huo Y."/>
        </authorList>
    </citation>
    <scope>NUCLEOTIDE SEQUENCE</scope>
    <source>
        <strain evidence="3">C1</strain>
    </source>
</reference>
<name>A0ABY5IMI4_9FLAO</name>
<dbReference type="PANTHER" id="PTHR46268:SF6">
    <property type="entry name" value="UNIVERSAL STRESS PROTEIN UP12"/>
    <property type="match status" value="1"/>
</dbReference>
<keyword evidence="4" id="KW-1185">Reference proteome</keyword>
<dbReference type="Proteomes" id="UP001059844">
    <property type="component" value="Chromosome"/>
</dbReference>
<evidence type="ECO:0000313" key="4">
    <source>
        <dbReference type="Proteomes" id="UP001059844"/>
    </source>
</evidence>
<dbReference type="RefSeq" id="WP_256549724.1">
    <property type="nucleotide sequence ID" value="NZ_CP101751.1"/>
</dbReference>
<proteinExistence type="inferred from homology"/>
<dbReference type="EMBL" id="CP101751">
    <property type="protein sequence ID" value="UUC44055.1"/>
    <property type="molecule type" value="Genomic_DNA"/>
</dbReference>
<evidence type="ECO:0000256" key="1">
    <source>
        <dbReference type="ARBA" id="ARBA00008791"/>
    </source>
</evidence>
<dbReference type="Pfam" id="PF00582">
    <property type="entry name" value="Usp"/>
    <property type="match status" value="1"/>
</dbReference>
<dbReference type="InterPro" id="IPR006016">
    <property type="entry name" value="UspA"/>
</dbReference>
<evidence type="ECO:0000259" key="2">
    <source>
        <dbReference type="Pfam" id="PF00582"/>
    </source>
</evidence>
<evidence type="ECO:0000313" key="3">
    <source>
        <dbReference type="EMBL" id="UUC44055.1"/>
    </source>
</evidence>
<dbReference type="SUPFAM" id="SSF52402">
    <property type="entry name" value="Adenine nucleotide alpha hydrolases-like"/>
    <property type="match status" value="2"/>
</dbReference>
<dbReference type="Gene3D" id="3.40.50.12370">
    <property type="match status" value="1"/>
</dbReference>
<comment type="similarity">
    <text evidence="1">Belongs to the universal stress protein A family.</text>
</comment>
<dbReference type="PRINTS" id="PR01438">
    <property type="entry name" value="UNVRSLSTRESS"/>
</dbReference>
<sequence>MKTIIVATDFSAEAENATQYIATAVAGKDYRIVLYHLYNTSIHAQNARLSAGEIDKMFQAKKTKVNEKAAVINEKYKVEVLSHVVPGNFYDELINSIQKYDAELVVMGMAERSIEQDLLGNTTTAAISMLKFPVLSIPLGAEYKGIKHILFACDIIRGVHKMILDRVREVASDYKATVEVFHIREKSEEIAQSEEHNSTMEETLSDVHHTYKNVQSSEIIKAIRDEIEASQTDLLVMVPYKYGFWDSMVHKSKTRAMASGNKVPLLSLPL</sequence>